<dbReference type="GO" id="GO:0043190">
    <property type="term" value="C:ATP-binding cassette (ABC) transporter complex"/>
    <property type="evidence" value="ECO:0007669"/>
    <property type="project" value="InterPro"/>
</dbReference>
<dbReference type="GO" id="GO:0042597">
    <property type="term" value="C:periplasmic space"/>
    <property type="evidence" value="ECO:0007669"/>
    <property type="project" value="UniProtKB-ARBA"/>
</dbReference>
<dbReference type="PROSITE" id="PS51257">
    <property type="entry name" value="PROKAR_LIPOPROTEIN"/>
    <property type="match status" value="1"/>
</dbReference>
<keyword evidence="4" id="KW-1185">Reference proteome</keyword>
<gene>
    <name evidence="3" type="ORF">FNH06_14880</name>
</gene>
<feature type="signal peptide" evidence="1">
    <location>
        <begin position="1"/>
        <end position="21"/>
    </location>
</feature>
<dbReference type="PANTHER" id="PTHR30290:SF83">
    <property type="entry name" value="ABC TRANSPORTER SUBSTRATE-BINDING PROTEIN"/>
    <property type="match status" value="1"/>
</dbReference>
<dbReference type="AlphaFoldDB" id="A0A558ACQ3"/>
<dbReference type="InterPro" id="IPR030678">
    <property type="entry name" value="Peptide/Ni-bd"/>
</dbReference>
<dbReference type="InterPro" id="IPR000914">
    <property type="entry name" value="SBP_5_dom"/>
</dbReference>
<evidence type="ECO:0000313" key="4">
    <source>
        <dbReference type="Proteomes" id="UP000318578"/>
    </source>
</evidence>
<dbReference type="RefSeq" id="WP_144638666.1">
    <property type="nucleotide sequence ID" value="NZ_BNAX01000005.1"/>
</dbReference>
<dbReference type="InterPro" id="IPR039424">
    <property type="entry name" value="SBP_5"/>
</dbReference>
<proteinExistence type="predicted"/>
<dbReference type="Gene3D" id="3.40.190.10">
    <property type="entry name" value="Periplasmic binding protein-like II"/>
    <property type="match status" value="1"/>
</dbReference>
<protein>
    <submittedName>
        <fullName evidence="3">ABC transporter substrate-binding protein</fullName>
    </submittedName>
</protein>
<dbReference type="CDD" id="cd08506">
    <property type="entry name" value="PBP2_clavulanate_OppA2"/>
    <property type="match status" value="1"/>
</dbReference>
<feature type="chain" id="PRO_5022099572" evidence="1">
    <location>
        <begin position="22"/>
        <end position="584"/>
    </location>
</feature>
<dbReference type="PIRSF" id="PIRSF002741">
    <property type="entry name" value="MppA"/>
    <property type="match status" value="1"/>
</dbReference>
<reference evidence="3 4" key="1">
    <citation type="submission" date="2019-07" db="EMBL/GenBank/DDBJ databases">
        <title>New species of Amycolatopsis and Streptomyces.</title>
        <authorList>
            <person name="Duangmal K."/>
            <person name="Teo W.F.A."/>
            <person name="Lipun K."/>
        </authorList>
    </citation>
    <scope>NUCLEOTIDE SEQUENCE [LARGE SCALE GENOMIC DNA]</scope>
    <source>
        <strain evidence="3 4">JCM 30562</strain>
    </source>
</reference>
<evidence type="ECO:0000259" key="2">
    <source>
        <dbReference type="Pfam" id="PF00496"/>
    </source>
</evidence>
<accession>A0A558ACQ3</accession>
<dbReference type="GO" id="GO:1904680">
    <property type="term" value="F:peptide transmembrane transporter activity"/>
    <property type="evidence" value="ECO:0007669"/>
    <property type="project" value="TreeGrafter"/>
</dbReference>
<feature type="domain" description="Solute-binding protein family 5" evidence="2">
    <location>
        <begin position="100"/>
        <end position="493"/>
    </location>
</feature>
<organism evidence="3 4">
    <name type="scientific">Amycolatopsis acidiphila</name>
    <dbReference type="NCBI Taxonomy" id="715473"/>
    <lineage>
        <taxon>Bacteria</taxon>
        <taxon>Bacillati</taxon>
        <taxon>Actinomycetota</taxon>
        <taxon>Actinomycetes</taxon>
        <taxon>Pseudonocardiales</taxon>
        <taxon>Pseudonocardiaceae</taxon>
        <taxon>Amycolatopsis</taxon>
    </lineage>
</organism>
<dbReference type="SUPFAM" id="SSF53850">
    <property type="entry name" value="Periplasmic binding protein-like II"/>
    <property type="match status" value="1"/>
</dbReference>
<evidence type="ECO:0000313" key="3">
    <source>
        <dbReference type="EMBL" id="TVT22041.1"/>
    </source>
</evidence>
<dbReference type="Gene3D" id="3.10.105.10">
    <property type="entry name" value="Dipeptide-binding Protein, Domain 3"/>
    <property type="match status" value="1"/>
</dbReference>
<dbReference type="OrthoDB" id="9796817at2"/>
<keyword evidence="1" id="KW-0732">Signal</keyword>
<dbReference type="GO" id="GO:0015833">
    <property type="term" value="P:peptide transport"/>
    <property type="evidence" value="ECO:0007669"/>
    <property type="project" value="TreeGrafter"/>
</dbReference>
<sequence>MKRRTMIGMALAMTGLSLVTACGGGSGGSGGGGSAAYNAGNTSVVDASTATGGTLNYGMTNSPDSADPGNMYYAFMWDFSRLYASPLLTYNPAPGADGLKLVPDLATGLGQISDNGLTWTYHIKPGMKLSDGEPITTAQIKYAVERSNFAKDVLANGPSYFAQYLANASGYQGPYKDKSPGGLSSIETPDDTTIVFHLAQPFADFDYLVANPQTAPVPQGKDTGANYQTDPVASGPYMFKPGSFNPNTGFSLVKNPNWKQADSPTVKQYADQINITYNISGDDLDNRLLNGSMDVDAYGTGLQTAARAKVLNNSTQKKNADAAPSGFLWYFPINTQVIPNVDCRKAIEYASDKTLFQNAYGGAEAGGDIASTVLPPSVVGYQPFDLYETAAQPTGDIPKAKDELAKCGQPNGFSFNIAVRGDRPKEVQTAQALQQALQKINIKTDILQYPTGDYGTSYAGSPQFMKDHNIGMNTYGWAADWPEGFGFLSQIADGRAIRAAGNSNMEMLNDPQVNSLLDQAAASTDANTRNGIYAQIDKIMMNQAVILPELYAKSLLYRGPNLTNVFVTEAFGMYDYTQIGKKSS</sequence>
<name>A0A558ACQ3_9PSEU</name>
<dbReference type="Pfam" id="PF00496">
    <property type="entry name" value="SBP_bac_5"/>
    <property type="match status" value="1"/>
</dbReference>
<dbReference type="PANTHER" id="PTHR30290">
    <property type="entry name" value="PERIPLASMIC BINDING COMPONENT OF ABC TRANSPORTER"/>
    <property type="match status" value="1"/>
</dbReference>
<comment type="caution">
    <text evidence="3">The sequence shown here is derived from an EMBL/GenBank/DDBJ whole genome shotgun (WGS) entry which is preliminary data.</text>
</comment>
<dbReference type="Proteomes" id="UP000318578">
    <property type="component" value="Unassembled WGS sequence"/>
</dbReference>
<dbReference type="EMBL" id="VJZA01000021">
    <property type="protein sequence ID" value="TVT22041.1"/>
    <property type="molecule type" value="Genomic_DNA"/>
</dbReference>
<evidence type="ECO:0000256" key="1">
    <source>
        <dbReference type="SAM" id="SignalP"/>
    </source>
</evidence>